<dbReference type="InterPro" id="IPR040976">
    <property type="entry name" value="Pkinase_fungal"/>
</dbReference>
<dbReference type="Proteomes" id="UP000807769">
    <property type="component" value="Unassembled WGS sequence"/>
</dbReference>
<keyword evidence="3" id="KW-1185">Reference proteome</keyword>
<protein>
    <recommendedName>
        <fullName evidence="1">Fungal-type protein kinase domain-containing protein</fullName>
    </recommendedName>
</protein>
<evidence type="ECO:0000313" key="2">
    <source>
        <dbReference type="EMBL" id="KAG1815128.1"/>
    </source>
</evidence>
<dbReference type="Pfam" id="PF17667">
    <property type="entry name" value="Pkinase_fungal"/>
    <property type="match status" value="1"/>
</dbReference>
<gene>
    <name evidence="2" type="ORF">BJ212DRAFT_1481665</name>
</gene>
<dbReference type="EMBL" id="JABBWG010000019">
    <property type="protein sequence ID" value="KAG1815128.1"/>
    <property type="molecule type" value="Genomic_DNA"/>
</dbReference>
<sequence length="265" mass="30547">MFWMKAELLCAIWDIIKIQQIAVEEKGVLHRDCSLNNSMIKDDGNRSHGTLVDWEFAIFIAQGQKYVRGGMGTMPFMSQLFLFQLSEAVSSIATPECSLKCALNSHVVPACLIIHRFEDDLESVFYIFIWICIRYRGPLGVKCVLDKRYDWLVHKWSAVTFKACNDEKTTFFYHSRAHKFEEQFHPYFKNLVPLAVKWYELIRNKGPLNTVTFQEVLHLLDKHIAELLKELSPKLLFTRKILKGLPLPDIPVPAVDPGVSAETTK</sequence>
<organism evidence="2 3">
    <name type="scientific">Suillus subaureus</name>
    <dbReference type="NCBI Taxonomy" id="48587"/>
    <lineage>
        <taxon>Eukaryota</taxon>
        <taxon>Fungi</taxon>
        <taxon>Dikarya</taxon>
        <taxon>Basidiomycota</taxon>
        <taxon>Agaricomycotina</taxon>
        <taxon>Agaricomycetes</taxon>
        <taxon>Agaricomycetidae</taxon>
        <taxon>Boletales</taxon>
        <taxon>Suillineae</taxon>
        <taxon>Suillaceae</taxon>
        <taxon>Suillus</taxon>
    </lineage>
</organism>
<evidence type="ECO:0000259" key="1">
    <source>
        <dbReference type="Pfam" id="PF17667"/>
    </source>
</evidence>
<accession>A0A9P7JCU2</accession>
<dbReference type="PANTHER" id="PTHR38248:SF2">
    <property type="entry name" value="FUNK1 11"/>
    <property type="match status" value="1"/>
</dbReference>
<dbReference type="GeneID" id="64634316"/>
<dbReference type="SUPFAM" id="SSF56112">
    <property type="entry name" value="Protein kinase-like (PK-like)"/>
    <property type="match status" value="1"/>
</dbReference>
<dbReference type="PANTHER" id="PTHR38248">
    <property type="entry name" value="FUNK1 6"/>
    <property type="match status" value="1"/>
</dbReference>
<feature type="domain" description="Fungal-type protein kinase" evidence="1">
    <location>
        <begin position="5"/>
        <end position="132"/>
    </location>
</feature>
<evidence type="ECO:0000313" key="3">
    <source>
        <dbReference type="Proteomes" id="UP000807769"/>
    </source>
</evidence>
<dbReference type="InterPro" id="IPR011009">
    <property type="entry name" value="Kinase-like_dom_sf"/>
</dbReference>
<dbReference type="AlphaFoldDB" id="A0A9P7JCU2"/>
<comment type="caution">
    <text evidence="2">The sequence shown here is derived from an EMBL/GenBank/DDBJ whole genome shotgun (WGS) entry which is preliminary data.</text>
</comment>
<dbReference type="Gene3D" id="1.10.510.10">
    <property type="entry name" value="Transferase(Phosphotransferase) domain 1"/>
    <property type="match status" value="1"/>
</dbReference>
<dbReference type="OrthoDB" id="2682511at2759"/>
<name>A0A9P7JCU2_9AGAM</name>
<reference evidence="2" key="1">
    <citation type="journal article" date="2020" name="New Phytol.">
        <title>Comparative genomics reveals dynamic genome evolution in host specialist ectomycorrhizal fungi.</title>
        <authorList>
            <person name="Lofgren L.A."/>
            <person name="Nguyen N.H."/>
            <person name="Vilgalys R."/>
            <person name="Ruytinx J."/>
            <person name="Liao H.L."/>
            <person name="Branco S."/>
            <person name="Kuo A."/>
            <person name="LaButti K."/>
            <person name="Lipzen A."/>
            <person name="Andreopoulos W."/>
            <person name="Pangilinan J."/>
            <person name="Riley R."/>
            <person name="Hundley H."/>
            <person name="Na H."/>
            <person name="Barry K."/>
            <person name="Grigoriev I.V."/>
            <person name="Stajich J.E."/>
            <person name="Kennedy P.G."/>
        </authorList>
    </citation>
    <scope>NUCLEOTIDE SEQUENCE</scope>
    <source>
        <strain evidence="2">MN1</strain>
    </source>
</reference>
<dbReference type="RefSeq" id="XP_041192265.1">
    <property type="nucleotide sequence ID" value="XM_041340300.1"/>
</dbReference>
<proteinExistence type="predicted"/>